<comment type="caution">
    <text evidence="1">The sequence shown here is derived from an EMBL/GenBank/DDBJ whole genome shotgun (WGS) entry which is preliminary data.</text>
</comment>
<dbReference type="Pfam" id="PF03823">
    <property type="entry name" value="Neurokinin_B"/>
    <property type="match status" value="1"/>
</dbReference>
<sequence length="80" mass="9175">MLHSGVRQQIHPRKALLWSRILPLLTIRSTGRICAESMQKMPSGARHRQSAGYRGHGRTIFRRLYAGSRETAGSRRRSVY</sequence>
<evidence type="ECO:0000313" key="1">
    <source>
        <dbReference type="EMBL" id="MST97598.1"/>
    </source>
</evidence>
<proteinExistence type="predicted"/>
<dbReference type="GO" id="GO:0007217">
    <property type="term" value="P:tachykinin receptor signaling pathway"/>
    <property type="evidence" value="ECO:0007669"/>
    <property type="project" value="InterPro"/>
</dbReference>
<dbReference type="Proteomes" id="UP000435649">
    <property type="component" value="Unassembled WGS sequence"/>
</dbReference>
<evidence type="ECO:0000313" key="2">
    <source>
        <dbReference type="Proteomes" id="UP000435649"/>
    </source>
</evidence>
<dbReference type="InterPro" id="IPR003635">
    <property type="entry name" value="Neurokinin-B/TAC3"/>
</dbReference>
<dbReference type="EMBL" id="VUNS01000011">
    <property type="protein sequence ID" value="MST97598.1"/>
    <property type="molecule type" value="Genomic_DNA"/>
</dbReference>
<accession>A0A844G521</accession>
<dbReference type="AlphaFoldDB" id="A0A844G521"/>
<name>A0A844G521_9BACT</name>
<gene>
    <name evidence="1" type="ORF">FYJ85_11170</name>
</gene>
<keyword evidence="2" id="KW-1185">Reference proteome</keyword>
<reference evidence="1 2" key="1">
    <citation type="submission" date="2019-08" db="EMBL/GenBank/DDBJ databases">
        <title>In-depth cultivation of the pig gut microbiome towards novel bacterial diversity and tailored functional studies.</title>
        <authorList>
            <person name="Wylensek D."/>
            <person name="Hitch T.C.A."/>
            <person name="Clavel T."/>
        </authorList>
    </citation>
    <scope>NUCLEOTIDE SEQUENCE [LARGE SCALE GENOMIC DNA]</scope>
    <source>
        <strain evidence="1 2">BBE-744-WT-12</strain>
    </source>
</reference>
<protein>
    <submittedName>
        <fullName evidence="1">Uncharacterized protein</fullName>
    </submittedName>
</protein>
<organism evidence="1 2">
    <name type="scientific">Victivallis lenta</name>
    <dbReference type="NCBI Taxonomy" id="2606640"/>
    <lineage>
        <taxon>Bacteria</taxon>
        <taxon>Pseudomonadati</taxon>
        <taxon>Lentisphaerota</taxon>
        <taxon>Lentisphaeria</taxon>
        <taxon>Victivallales</taxon>
        <taxon>Victivallaceae</taxon>
        <taxon>Victivallis</taxon>
    </lineage>
</organism>